<feature type="domain" description="DUF4218" evidence="3">
    <location>
        <begin position="173"/>
        <end position="213"/>
    </location>
</feature>
<keyword evidence="6" id="KW-1185">Reference proteome</keyword>
<evidence type="ECO:0000256" key="2">
    <source>
        <dbReference type="SAM" id="MobiDB-lite"/>
    </source>
</evidence>
<accession>I1QWJ2</accession>
<dbReference type="EnsemblPlants" id="ORGLA10G0157500.1">
    <property type="protein sequence ID" value="ORGLA10G0157500.1"/>
    <property type="gene ID" value="ORGLA10G0157500"/>
</dbReference>
<evidence type="ECO:0000259" key="3">
    <source>
        <dbReference type="Pfam" id="PF13960"/>
    </source>
</evidence>
<dbReference type="OMA" id="ADINALW"/>
<dbReference type="Gramene" id="ORGLA10G0157500.1">
    <property type="protein sequence ID" value="ORGLA10G0157500.1"/>
    <property type="gene ID" value="ORGLA10G0157500"/>
</dbReference>
<feature type="compositionally biased region" description="Polar residues" evidence="2">
    <location>
        <begin position="492"/>
        <end position="510"/>
    </location>
</feature>
<feature type="region of interest" description="Disordered" evidence="2">
    <location>
        <begin position="866"/>
        <end position="896"/>
    </location>
</feature>
<dbReference type="AlphaFoldDB" id="I1QWJ2"/>
<dbReference type="HOGENOM" id="CLU_316285_0_0_1"/>
<feature type="region of interest" description="Disordered" evidence="2">
    <location>
        <begin position="430"/>
        <end position="449"/>
    </location>
</feature>
<dbReference type="Proteomes" id="UP000007306">
    <property type="component" value="Unassembled WGS sequence"/>
</dbReference>
<feature type="domain" description="Transposase-associated" evidence="4">
    <location>
        <begin position="5"/>
        <end position="79"/>
    </location>
</feature>
<proteinExistence type="predicted"/>
<protein>
    <recommendedName>
        <fullName evidence="7">Transposase-associated domain-containing protein</fullName>
    </recommendedName>
</protein>
<dbReference type="Pfam" id="PF13963">
    <property type="entry name" value="Transpos_assoc"/>
    <property type="match status" value="1"/>
</dbReference>
<dbReference type="PANTHER" id="PTHR33499">
    <property type="entry name" value="OS12G0282400 PROTEIN-RELATED"/>
    <property type="match status" value="1"/>
</dbReference>
<organism evidence="5 6">
    <name type="scientific">Oryza glaberrima</name>
    <name type="common">African rice</name>
    <dbReference type="NCBI Taxonomy" id="4538"/>
    <lineage>
        <taxon>Eukaryota</taxon>
        <taxon>Viridiplantae</taxon>
        <taxon>Streptophyta</taxon>
        <taxon>Embryophyta</taxon>
        <taxon>Tracheophyta</taxon>
        <taxon>Spermatophyta</taxon>
        <taxon>Magnoliopsida</taxon>
        <taxon>Liliopsida</taxon>
        <taxon>Poales</taxon>
        <taxon>Poaceae</taxon>
        <taxon>BOP clade</taxon>
        <taxon>Oryzoideae</taxon>
        <taxon>Oryzeae</taxon>
        <taxon>Oryzinae</taxon>
        <taxon>Oryza</taxon>
    </lineage>
</organism>
<evidence type="ECO:0000256" key="1">
    <source>
        <dbReference type="SAM" id="Coils"/>
    </source>
</evidence>
<dbReference type="InterPro" id="IPR004252">
    <property type="entry name" value="Probable_transposase_24"/>
</dbReference>
<evidence type="ECO:0000313" key="6">
    <source>
        <dbReference type="Proteomes" id="UP000007306"/>
    </source>
</evidence>
<reference evidence="6" key="2">
    <citation type="submission" date="2018-04" db="EMBL/GenBank/DDBJ databases">
        <title>OglaRS2 (Oryza glaberrima Reference Sequence Version 2).</title>
        <authorList>
            <person name="Zhang J."/>
            <person name="Kudrna D."/>
            <person name="Lee S."/>
            <person name="Talag J."/>
            <person name="Rajasekar S."/>
            <person name="Wing R.A."/>
        </authorList>
    </citation>
    <scope>NUCLEOTIDE SEQUENCE [LARGE SCALE GENOMIC DNA]</scope>
    <source>
        <strain evidence="6">cv. IRGC 96717</strain>
    </source>
</reference>
<feature type="compositionally biased region" description="Acidic residues" evidence="2">
    <location>
        <begin position="440"/>
        <end position="449"/>
    </location>
</feature>
<feature type="compositionally biased region" description="Basic and acidic residues" evidence="2">
    <location>
        <begin position="866"/>
        <end position="888"/>
    </location>
</feature>
<name>I1QWJ2_ORYGL</name>
<feature type="region of interest" description="Disordered" evidence="2">
    <location>
        <begin position="458"/>
        <end position="510"/>
    </location>
</feature>
<dbReference type="PANTHER" id="PTHR33499:SF40">
    <property type="entry name" value="TRANSPOSASE-ASSOCIATED DOMAIN-CONTAINING PROTEIN"/>
    <property type="match status" value="1"/>
</dbReference>
<feature type="coiled-coil region" evidence="1">
    <location>
        <begin position="820"/>
        <end position="854"/>
    </location>
</feature>
<evidence type="ECO:0000259" key="4">
    <source>
        <dbReference type="Pfam" id="PF13963"/>
    </source>
</evidence>
<feature type="region of interest" description="Disordered" evidence="2">
    <location>
        <begin position="539"/>
        <end position="565"/>
    </location>
</feature>
<feature type="region of interest" description="Disordered" evidence="2">
    <location>
        <begin position="120"/>
        <end position="139"/>
    </location>
</feature>
<evidence type="ECO:0008006" key="7">
    <source>
        <dbReference type="Google" id="ProtNLM"/>
    </source>
</evidence>
<keyword evidence="1" id="KW-0175">Coiled coil</keyword>
<dbReference type="Pfam" id="PF13960">
    <property type="entry name" value="DUF4218"/>
    <property type="match status" value="1"/>
</dbReference>
<dbReference type="InterPro" id="IPR025452">
    <property type="entry name" value="DUF4218"/>
</dbReference>
<sequence length="896" mass="102940">MAPSKAWMGLVDDRLNHEYLEGVEKFIDYAFSKLDGVQVIRCPCIKCCNTYSLPRHIVSSHLKAYGILRSYTFWYHHGEVLAEQENDIEVDEYDSQEFNGEGYNGMQDLMEDLFPQCNTPGGDEVTHESTDQGPEEEPNTNAAKFYALLDKYNQPLYEGFRTSKLSALVNLLHVKNLGKWKGSIAEGYIADEFMTLSSRYLDDVETKHNRLGRIHDTSIGNKINLSIFSCAGRPIGSRKTRDLDMLESEQAHIYILRNCDEVQAYISEYCNSTERSSMVQFTSTWNKKFINWFKEKIYQQHQHDKSEVMEDLLSLSRGPLKNITCFTGYDMNGFRYRTERRDSRRCTQNSGVMVVVMISGRYGRNRVSALQNNNSKFISPGLLQQQVARRTAPSIADDLFGSPENMVSATAIVQEGKSKPVYVRQSNLKYQKHTAVPQPGEEDDSDEESIDTWLRRAREYNNSKNMGDANDDTTEEDGVHNSNQAAKRRLRPQTNSRAPSDGSQSVKCSSCGKNKYISNSNNGSHASDDAHNSILAAKRRRSTQPNLQDTEQGTKMVQHKGRGKNKCKEVAKLKENQKIKVEFYNNRALSNSFSRHLGRIVRDRNITPVKVKKWSDISNTEQEHIFASITDKFENEDPDIKIDVYKDEIMEHAKSLWINWRGDLHRHFVKPAKTMQQAIKNKPKDFDPSDWQWLVQEHFYSKAFIAMSLRNSRNRAGLKMPHRTGSKPFREIIYNMGGKENRPPTLDELFFETRKKGDTLVDVESSRMHAELVDVVSSDPNLSNVEVMDKCYNGNKRRDHLIGFGGGVKARDVRGPALSKAELHARLRATERENKMLREENSQVVESVNQMQNEWAEMRRDYYANCENRSDTGSQRRHERIHSERNDYDANEDGTC</sequence>
<reference evidence="5" key="1">
    <citation type="submission" date="2015-06" db="UniProtKB">
        <authorList>
            <consortium name="EnsemblPlants"/>
        </authorList>
    </citation>
    <scope>IDENTIFICATION</scope>
</reference>
<dbReference type="eggNOG" id="ENOG502S34Z">
    <property type="taxonomic scope" value="Eukaryota"/>
</dbReference>
<dbReference type="Pfam" id="PF03004">
    <property type="entry name" value="Transposase_24"/>
    <property type="match status" value="1"/>
</dbReference>
<evidence type="ECO:0000313" key="5">
    <source>
        <dbReference type="EnsemblPlants" id="ORGLA10G0157500.1"/>
    </source>
</evidence>
<feature type="compositionally biased region" description="Polar residues" evidence="2">
    <location>
        <begin position="543"/>
        <end position="555"/>
    </location>
</feature>
<dbReference type="InterPro" id="IPR029480">
    <property type="entry name" value="Transpos_assoc"/>
</dbReference>